<reference evidence="8 9" key="1">
    <citation type="submission" date="2018-01" db="EMBL/GenBank/DDBJ databases">
        <title>Whole genome analyses suggest that Burkholderia sensu lato contains two further novel genera in the rhizoxinica-symbiotica group Mycetohabitans gen. nov., and Trinickia gen. nov.: implications for the evolution of diazotrophy and nodulation in the Burkholderiaceae.</title>
        <authorList>
            <person name="Estrada-de los Santos P."/>
            <person name="Palmer M."/>
            <person name="Chavez-Ramirez B."/>
            <person name="Beukes C."/>
            <person name="Steenkamp E.T."/>
            <person name="Hirsch A.M."/>
            <person name="Manyaka P."/>
            <person name="Maluk M."/>
            <person name="Lafos M."/>
            <person name="Crook M."/>
            <person name="Gross E."/>
            <person name="Simon M.F."/>
            <person name="Bueno dos Reis Junior F."/>
            <person name="Poole P.S."/>
            <person name="Venter S.N."/>
            <person name="James E.K."/>
        </authorList>
    </citation>
    <scope>NUCLEOTIDE SEQUENCE [LARGE SCALE GENOMIC DNA]</scope>
    <source>
        <strain evidence="8 9">GIMN1.004</strain>
    </source>
</reference>
<evidence type="ECO:0000256" key="2">
    <source>
        <dbReference type="ARBA" id="ARBA00003906"/>
    </source>
</evidence>
<comment type="similarity">
    <text evidence="3">Belongs to the alpha-ketoglutarate dehydrogenase family.</text>
</comment>
<comment type="cofactor">
    <cofactor evidence="1">
        <name>thiamine diphosphate</name>
        <dbReference type="ChEBI" id="CHEBI:58937"/>
    </cofactor>
</comment>
<evidence type="ECO:0000313" key="8">
    <source>
        <dbReference type="EMBL" id="PMS18394.1"/>
    </source>
</evidence>
<dbReference type="InterPro" id="IPR001017">
    <property type="entry name" value="DH_E1"/>
</dbReference>
<dbReference type="NCBIfam" id="NF006914">
    <property type="entry name" value="PRK09404.1"/>
    <property type="match status" value="1"/>
</dbReference>
<evidence type="ECO:0000256" key="5">
    <source>
        <dbReference type="ARBA" id="ARBA00023002"/>
    </source>
</evidence>
<dbReference type="Gene3D" id="3.40.50.11610">
    <property type="entry name" value="Multifunctional 2-oxoglutarate metabolism enzyme, C-terminal domain"/>
    <property type="match status" value="1"/>
</dbReference>
<keyword evidence="9" id="KW-1185">Reference proteome</keyword>
<sequence length="946" mass="103476">MLKERQTSFLFGGNAPYIEEQYEAYLADPDAVAIEWRTWFDALRETPAMDGSDRDDQPHAPVISSFVELAKQPVGLAVRPNGALAPDSGLALARKQVAVQSLIAAFRMIGTRAANLEPLAWMPPRAYAELTPAYYGLTAADMSTKFSTADTFLFDDDATLQQLVTALEQTYTGTLGAEFMHLTDAEQRRWWQMRLESTRATPSLQPAQKRRLLERLTAAEGFEKYLHAGYIGQTRFSLEGGESLIALLDEIVQYGASKKVRSVVMGMAHRGRLNVLVNTVGKPLRTLFDEFDGKDPESLLAGDVKYHKGFASQVDTPDGQVDVTLAFNPSHLEIVNPVVQGMARAKGEALGSTDGAQVLPVEIHGDAAMSGQGVVMETLSLSYTRGYGTGGTVHVVVNNQIGFTTSDPRDARSSFYTTDVAKMIEAPILHVNGDDPEAVAMAVRLALDYRTEFQRSVVIDLVCFRRYGHQEQDTPSITQPMMYRAIASHPGVRTLYARKLIQQGVVTADEAQGYLDARRELLEQAKETGGSDAPTDRQAHAPRLSTAAIANTTPSAERLRSLAHRISNVPEGFALHPLVKKVMTSRREMAAGKRPLDWGMGEHLAFASLLGEGVGVRLSGQDSARGTFNHRHAVLHDQTRVNRPEGVHIPLDHIGEAGTTKQGRFSVTNSILSESAVLAFEYGYTTVNRDALVIWEAQFGDFANGAQVVIDQFIAAGAAKWGQRSGLTLFLPHGQEGTGPEHASARLERYLQLSAQENMRVAQPTTPAQLFHLLRKQGLAAARRPLIVMTPKSLLRHPEAVSTLEALSEGEFHEVLPETQIEARETSRVERAIVATGKVYFELLEHRRATGSNTPIIRLEQLYPFPAGELAAELARYTNLKTVVWCQEESRNQGAWSFVEPQLRDLLPAGATLRYAGPGAGASTAPGYHSAHAARQSALVEQAFAG</sequence>
<gene>
    <name evidence="8" type="primary">sucA</name>
    <name evidence="8" type="ORF">C0Z18_17380</name>
</gene>
<dbReference type="Gene3D" id="3.40.50.12470">
    <property type="match status" value="1"/>
</dbReference>
<dbReference type="Pfam" id="PF16078">
    <property type="entry name" value="2-oxogl_dehyd_N"/>
    <property type="match status" value="1"/>
</dbReference>
<dbReference type="GO" id="GO:0030976">
    <property type="term" value="F:thiamine pyrophosphate binding"/>
    <property type="evidence" value="ECO:0007669"/>
    <property type="project" value="InterPro"/>
</dbReference>
<dbReference type="SMART" id="SM00861">
    <property type="entry name" value="Transket_pyr"/>
    <property type="match status" value="1"/>
</dbReference>
<dbReference type="InterPro" id="IPR032106">
    <property type="entry name" value="2-oxogl_dehyd_N"/>
</dbReference>
<evidence type="ECO:0000313" key="9">
    <source>
        <dbReference type="Proteomes" id="UP000235616"/>
    </source>
</evidence>
<proteinExistence type="inferred from homology"/>
<dbReference type="InterPro" id="IPR042179">
    <property type="entry name" value="KGD_C_sf"/>
</dbReference>
<evidence type="ECO:0000259" key="7">
    <source>
        <dbReference type="SMART" id="SM00861"/>
    </source>
</evidence>
<dbReference type="NCBIfam" id="NF008907">
    <property type="entry name" value="PRK12270.1"/>
    <property type="match status" value="1"/>
</dbReference>
<name>A0A2N7VML2_9BURK</name>
<dbReference type="RefSeq" id="WP_102646708.1">
    <property type="nucleotide sequence ID" value="NZ_PNYA01000015.1"/>
</dbReference>
<keyword evidence="6" id="KW-0786">Thiamine pyrophosphate</keyword>
<comment type="caution">
    <text evidence="8">The sequence shown here is derived from an EMBL/GenBank/DDBJ whole genome shotgun (WGS) entry which is preliminary data.</text>
</comment>
<dbReference type="InterPro" id="IPR029061">
    <property type="entry name" value="THDP-binding"/>
</dbReference>
<dbReference type="Proteomes" id="UP000235616">
    <property type="component" value="Unassembled WGS sequence"/>
</dbReference>
<dbReference type="PANTHER" id="PTHR23152">
    <property type="entry name" value="2-OXOGLUTARATE DEHYDROGENASE"/>
    <property type="match status" value="1"/>
</dbReference>
<dbReference type="SUPFAM" id="SSF52518">
    <property type="entry name" value="Thiamin diphosphate-binding fold (THDP-binding)"/>
    <property type="match status" value="2"/>
</dbReference>
<organism evidence="8 9">
    <name type="scientific">Trinickia dabaoshanensis</name>
    <dbReference type="NCBI Taxonomy" id="564714"/>
    <lineage>
        <taxon>Bacteria</taxon>
        <taxon>Pseudomonadati</taxon>
        <taxon>Pseudomonadota</taxon>
        <taxon>Betaproteobacteria</taxon>
        <taxon>Burkholderiales</taxon>
        <taxon>Burkholderiaceae</taxon>
        <taxon>Trinickia</taxon>
    </lineage>
</organism>
<dbReference type="GO" id="GO:0005829">
    <property type="term" value="C:cytosol"/>
    <property type="evidence" value="ECO:0007669"/>
    <property type="project" value="TreeGrafter"/>
</dbReference>
<dbReference type="InterPro" id="IPR031717">
    <property type="entry name" value="ODO-1/KGD_C"/>
</dbReference>
<dbReference type="AlphaFoldDB" id="A0A2N7VML2"/>
<evidence type="ECO:0000256" key="3">
    <source>
        <dbReference type="ARBA" id="ARBA00006936"/>
    </source>
</evidence>
<dbReference type="OrthoDB" id="9759785at2"/>
<dbReference type="GO" id="GO:0004591">
    <property type="term" value="F:oxoglutarate dehydrogenase (succinyl-transferring) activity"/>
    <property type="evidence" value="ECO:0007669"/>
    <property type="project" value="UniProtKB-EC"/>
</dbReference>
<dbReference type="Pfam" id="PF00676">
    <property type="entry name" value="E1_dh"/>
    <property type="match status" value="1"/>
</dbReference>
<dbReference type="Gene3D" id="3.40.50.970">
    <property type="match status" value="1"/>
</dbReference>
<dbReference type="Pfam" id="PF16870">
    <property type="entry name" value="OxoGdeHyase_C"/>
    <property type="match status" value="1"/>
</dbReference>
<dbReference type="Pfam" id="PF02779">
    <property type="entry name" value="Transket_pyr"/>
    <property type="match status" value="1"/>
</dbReference>
<keyword evidence="5 8" id="KW-0560">Oxidoreductase</keyword>
<dbReference type="GO" id="GO:0045252">
    <property type="term" value="C:oxoglutarate dehydrogenase complex"/>
    <property type="evidence" value="ECO:0007669"/>
    <property type="project" value="TreeGrafter"/>
</dbReference>
<evidence type="ECO:0000256" key="1">
    <source>
        <dbReference type="ARBA" id="ARBA00001964"/>
    </source>
</evidence>
<dbReference type="InterPro" id="IPR005475">
    <property type="entry name" value="Transketolase-like_Pyr-bd"/>
</dbReference>
<dbReference type="CDD" id="cd02016">
    <property type="entry name" value="TPP_E1_OGDC_like"/>
    <property type="match status" value="1"/>
</dbReference>
<accession>A0A2N7VML2</accession>
<dbReference type="PIRSF" id="PIRSF000157">
    <property type="entry name" value="Oxoglu_dh_E1"/>
    <property type="match status" value="1"/>
</dbReference>
<dbReference type="EC" id="1.2.4.2" evidence="4"/>
<evidence type="ECO:0000256" key="4">
    <source>
        <dbReference type="ARBA" id="ARBA00012280"/>
    </source>
</evidence>
<protein>
    <recommendedName>
        <fullName evidence="4">oxoglutarate dehydrogenase (succinyl-transferring)</fullName>
        <ecNumber evidence="4">1.2.4.2</ecNumber>
    </recommendedName>
</protein>
<feature type="domain" description="Transketolase-like pyrimidine-binding" evidence="7">
    <location>
        <begin position="596"/>
        <end position="797"/>
    </location>
</feature>
<dbReference type="EMBL" id="PNYA01000015">
    <property type="protein sequence ID" value="PMS18394.1"/>
    <property type="molecule type" value="Genomic_DNA"/>
</dbReference>
<dbReference type="Gene3D" id="1.10.287.1150">
    <property type="entry name" value="TPP helical domain"/>
    <property type="match status" value="1"/>
</dbReference>
<dbReference type="InterPro" id="IPR011603">
    <property type="entry name" value="2oxoglutarate_DH_E1"/>
</dbReference>
<evidence type="ECO:0000256" key="6">
    <source>
        <dbReference type="ARBA" id="ARBA00023052"/>
    </source>
</evidence>
<comment type="function">
    <text evidence="2">E1 component of the 2-oxoglutarate dehydrogenase (OGDH) complex which catalyzes the decarboxylation of 2-oxoglutarate, the first step in the conversion of 2-oxoglutarate to succinyl-CoA and CO(2).</text>
</comment>
<dbReference type="PANTHER" id="PTHR23152:SF4">
    <property type="entry name" value="2-OXOADIPATE DEHYDROGENASE COMPLEX COMPONENT E1"/>
    <property type="match status" value="1"/>
</dbReference>
<dbReference type="NCBIfam" id="TIGR00239">
    <property type="entry name" value="2oxo_dh_E1"/>
    <property type="match status" value="1"/>
</dbReference>
<dbReference type="GO" id="GO:0006099">
    <property type="term" value="P:tricarboxylic acid cycle"/>
    <property type="evidence" value="ECO:0007669"/>
    <property type="project" value="TreeGrafter"/>
</dbReference>